<reference evidence="1" key="1">
    <citation type="submission" date="2024-05" db="EMBL/GenBank/DDBJ databases">
        <title>Whole genome shotgun sequence of Streptomyces daghestanicus NBRC 12762.</title>
        <authorList>
            <person name="Komaki H."/>
            <person name="Tamura T."/>
        </authorList>
    </citation>
    <scope>NUCLEOTIDE SEQUENCE</scope>
    <source>
        <strain evidence="1">NBRC 12762</strain>
    </source>
</reference>
<evidence type="ECO:0000313" key="2">
    <source>
        <dbReference type="Proteomes" id="UP001052655"/>
    </source>
</evidence>
<proteinExistence type="predicted"/>
<dbReference type="Proteomes" id="UP001052655">
    <property type="component" value="Unassembled WGS sequence"/>
</dbReference>
<accession>A0ABQ3Q7R9</accession>
<protein>
    <recommendedName>
        <fullName evidence="3">DUF2997 domain-containing protein</fullName>
    </recommendedName>
</protein>
<evidence type="ECO:0000313" key="1">
    <source>
        <dbReference type="EMBL" id="GHI33311.1"/>
    </source>
</evidence>
<dbReference type="EMBL" id="BNDX01000013">
    <property type="protein sequence ID" value="GHI33311.1"/>
    <property type="molecule type" value="Genomic_DNA"/>
</dbReference>
<organism evidence="1 2">
    <name type="scientific">Streptomyces daghestanicus</name>
    <dbReference type="NCBI Taxonomy" id="66885"/>
    <lineage>
        <taxon>Bacteria</taxon>
        <taxon>Bacillati</taxon>
        <taxon>Actinomycetota</taxon>
        <taxon>Actinomycetes</taxon>
        <taxon>Kitasatosporales</taxon>
        <taxon>Streptomycetaceae</taxon>
        <taxon>Streptomyces</taxon>
    </lineage>
</organism>
<evidence type="ECO:0008006" key="3">
    <source>
        <dbReference type="Google" id="ProtNLM"/>
    </source>
</evidence>
<name>A0ABQ3Q7R9_9ACTN</name>
<dbReference type="RefSeq" id="WP_190078351.1">
    <property type="nucleotide sequence ID" value="NZ_BMTC01000036.1"/>
</dbReference>
<comment type="caution">
    <text evidence="1">The sequence shown here is derived from an EMBL/GenBank/DDBJ whole genome shotgun (WGS) entry which is preliminary data.</text>
</comment>
<sequence>MSKKTITISLKVEDGVSCEQIRADIENDIETEAPYDATVTMVTEDK</sequence>
<keyword evidence="2" id="KW-1185">Reference proteome</keyword>
<gene>
    <name evidence="1" type="ORF">Sdagh_50410</name>
</gene>